<organism evidence="4 5">
    <name type="scientific">Rubellimicrobium mesophilum DSM 19309</name>
    <dbReference type="NCBI Taxonomy" id="442562"/>
    <lineage>
        <taxon>Bacteria</taxon>
        <taxon>Pseudomonadati</taxon>
        <taxon>Pseudomonadota</taxon>
        <taxon>Alphaproteobacteria</taxon>
        <taxon>Rhodobacterales</taxon>
        <taxon>Roseobacteraceae</taxon>
        <taxon>Rubellimicrobium</taxon>
    </lineage>
</organism>
<keyword evidence="4" id="KW-0326">Glycosidase</keyword>
<evidence type="ECO:0000313" key="4">
    <source>
        <dbReference type="EMBL" id="EYD75735.1"/>
    </source>
</evidence>
<dbReference type="GO" id="GO:0004553">
    <property type="term" value="F:hydrolase activity, hydrolyzing O-glycosyl compounds"/>
    <property type="evidence" value="ECO:0007669"/>
    <property type="project" value="InterPro"/>
</dbReference>
<dbReference type="InterPro" id="IPR017853">
    <property type="entry name" value="GH"/>
</dbReference>
<gene>
    <name evidence="4" type="ORF">Rumeso_02679</name>
</gene>
<dbReference type="Pfam" id="PF02922">
    <property type="entry name" value="CBM_48"/>
    <property type="match status" value="1"/>
</dbReference>
<dbReference type="Proteomes" id="UP000019666">
    <property type="component" value="Unassembled WGS sequence"/>
</dbReference>
<evidence type="ECO:0000259" key="3">
    <source>
        <dbReference type="Pfam" id="PF02922"/>
    </source>
</evidence>
<comment type="caution">
    <text evidence="4">The sequence shown here is derived from an EMBL/GenBank/DDBJ whole genome shotgun (WGS) entry which is preliminary data.</text>
</comment>
<comment type="similarity">
    <text evidence="1">Belongs to the glycosyl hydrolase 13 family.</text>
</comment>
<proteinExistence type="inferred from homology"/>
<dbReference type="SUPFAM" id="SSF51445">
    <property type="entry name" value="(Trans)glycosidases"/>
    <property type="match status" value="1"/>
</dbReference>
<evidence type="ECO:0000256" key="2">
    <source>
        <dbReference type="SAM" id="MobiDB-lite"/>
    </source>
</evidence>
<dbReference type="Gene3D" id="2.60.40.10">
    <property type="entry name" value="Immunoglobulins"/>
    <property type="match status" value="1"/>
</dbReference>
<evidence type="ECO:0000256" key="1">
    <source>
        <dbReference type="ARBA" id="ARBA00008061"/>
    </source>
</evidence>
<dbReference type="PATRIC" id="fig|442562.3.peg.2634"/>
<dbReference type="InterPro" id="IPR004193">
    <property type="entry name" value="Glyco_hydro_13_N"/>
</dbReference>
<dbReference type="STRING" id="442562.Rumeso_02679"/>
<dbReference type="Gene3D" id="3.20.20.80">
    <property type="entry name" value="Glycosidases"/>
    <property type="match status" value="1"/>
</dbReference>
<feature type="region of interest" description="Disordered" evidence="2">
    <location>
        <begin position="259"/>
        <end position="387"/>
    </location>
</feature>
<dbReference type="InterPro" id="IPR014756">
    <property type="entry name" value="Ig_E-set"/>
</dbReference>
<name>A0A017HN36_9RHOB</name>
<dbReference type="InterPro" id="IPR044505">
    <property type="entry name" value="GlgX_Isoamylase_N_E_set"/>
</dbReference>
<feature type="compositionally biased region" description="Basic residues" evidence="2">
    <location>
        <begin position="316"/>
        <end position="325"/>
    </location>
</feature>
<dbReference type="InterPro" id="IPR013783">
    <property type="entry name" value="Ig-like_fold"/>
</dbReference>
<dbReference type="EMBL" id="AOSK01000067">
    <property type="protein sequence ID" value="EYD75735.1"/>
    <property type="molecule type" value="Genomic_DNA"/>
</dbReference>
<dbReference type="GO" id="GO:0005975">
    <property type="term" value="P:carbohydrate metabolic process"/>
    <property type="evidence" value="ECO:0007669"/>
    <property type="project" value="InterPro"/>
</dbReference>
<keyword evidence="4" id="KW-0378">Hydrolase</keyword>
<feature type="domain" description="Glycoside hydrolase family 13 N-terminal" evidence="3">
    <location>
        <begin position="25"/>
        <end position="113"/>
    </location>
</feature>
<dbReference type="PANTHER" id="PTHR43002">
    <property type="entry name" value="GLYCOGEN DEBRANCHING ENZYME"/>
    <property type="match status" value="1"/>
</dbReference>
<sequence>MKPQGQITASGTLSHGAIVGGRPDPLGATWDGEGVNFALFSQHATRVTLCLFSPDGRWEAEWIDLPERDGHVWHGYVPGLMPGQAYGYRVHGPYRPDEGHRFNPHKLLLDPYAMRIAGAVTWDDALYGYDTASRHGDLTFDTRDSSNFVPRGVVTDPGFDWGTDRRPDRPPTETVIYEAHVKGLTMGRRDIAEPGTFAAMASDPVLDHLVKLGVTTVELLPVQAFVDDRFLVEKGLRNYWGLHDPGLLRARAALHDDGAALGRPGDGPAVPCGGARGDPRRGLQPHLRGQPDGAHAELPRHRQRQLLPAGREPPLLHRRHGHREHAQHGPPVRHADGHGQLAPLGHGDARGRLPLRPRHLPGADHAGLRPEPPLSPGPAAGPGGWGG</sequence>
<evidence type="ECO:0000313" key="5">
    <source>
        <dbReference type="Proteomes" id="UP000019666"/>
    </source>
</evidence>
<dbReference type="HOGENOM" id="CLU_011725_0_1_5"/>
<dbReference type="EC" id="3.2.1.-" evidence="4"/>
<dbReference type="SUPFAM" id="SSF81296">
    <property type="entry name" value="E set domains"/>
    <property type="match status" value="1"/>
</dbReference>
<reference evidence="4 5" key="1">
    <citation type="submission" date="2013-02" db="EMBL/GenBank/DDBJ databases">
        <authorList>
            <person name="Fiebig A."/>
            <person name="Goeker M."/>
            <person name="Klenk H.-P.P."/>
        </authorList>
    </citation>
    <scope>NUCLEOTIDE SEQUENCE [LARGE SCALE GENOMIC DNA]</scope>
    <source>
        <strain evidence="4 5">DSM 19309</strain>
    </source>
</reference>
<protein>
    <submittedName>
        <fullName evidence="4">Glycogen debranching enzyme</fullName>
        <ecNumber evidence="4">3.2.1.-</ecNumber>
    </submittedName>
</protein>
<dbReference type="CDD" id="cd02856">
    <property type="entry name" value="E_set_GDE_Isoamylase_N"/>
    <property type="match status" value="1"/>
</dbReference>
<dbReference type="AlphaFoldDB" id="A0A017HN36"/>
<keyword evidence="5" id="KW-1185">Reference proteome</keyword>
<accession>A0A017HN36</accession>